<keyword evidence="4" id="KW-0812">Transmembrane</keyword>
<dbReference type="SUPFAM" id="SSF81665">
    <property type="entry name" value="Calcium ATPase, transmembrane domain M"/>
    <property type="match status" value="1"/>
</dbReference>
<dbReference type="PANTHER" id="PTHR24093">
    <property type="entry name" value="CATION TRANSPORTING ATPASE"/>
    <property type="match status" value="1"/>
</dbReference>
<dbReference type="GO" id="GO:0046872">
    <property type="term" value="F:metal ion binding"/>
    <property type="evidence" value="ECO:0007669"/>
    <property type="project" value="UniProtKB-KW"/>
</dbReference>
<feature type="transmembrane region" description="Helical" evidence="4">
    <location>
        <begin position="243"/>
        <end position="262"/>
    </location>
</feature>
<dbReference type="Pfam" id="PF12424">
    <property type="entry name" value="ATP_Ca_trans_C"/>
    <property type="match status" value="1"/>
</dbReference>
<name>A0A3M7PQR9_BRAPC</name>
<feature type="transmembrane region" description="Helical" evidence="4">
    <location>
        <begin position="211"/>
        <end position="231"/>
    </location>
</feature>
<keyword evidence="2" id="KW-0479">Metal-binding</keyword>
<reference evidence="7 8" key="1">
    <citation type="journal article" date="2018" name="Sci. Rep.">
        <title>Genomic signatures of local adaptation to the degree of environmental predictability in rotifers.</title>
        <authorList>
            <person name="Franch-Gras L."/>
            <person name="Hahn C."/>
            <person name="Garcia-Roger E.M."/>
            <person name="Carmona M.J."/>
            <person name="Serra M."/>
            <person name="Gomez A."/>
        </authorList>
    </citation>
    <scope>NUCLEOTIDE SEQUENCE [LARGE SCALE GENOMIC DNA]</scope>
    <source>
        <strain evidence="7">HYR1</strain>
    </source>
</reference>
<dbReference type="Gene3D" id="1.20.1110.10">
    <property type="entry name" value="Calcium-transporting ATPase, transmembrane domain"/>
    <property type="match status" value="1"/>
</dbReference>
<dbReference type="STRING" id="10195.A0A3M7PQR9"/>
<dbReference type="InterPro" id="IPR001757">
    <property type="entry name" value="P_typ_ATPase"/>
</dbReference>
<gene>
    <name evidence="7" type="ORF">BpHYR1_022363</name>
</gene>
<feature type="domain" description="Cation-transporting P-type ATPase C-terminal" evidence="5">
    <location>
        <begin position="82"/>
        <end position="262"/>
    </location>
</feature>
<dbReference type="InterPro" id="IPR036412">
    <property type="entry name" value="HAD-like_sf"/>
</dbReference>
<proteinExistence type="predicted"/>
<dbReference type="Proteomes" id="UP000276133">
    <property type="component" value="Unassembled WGS sequence"/>
</dbReference>
<dbReference type="InterPro" id="IPR023298">
    <property type="entry name" value="ATPase_P-typ_TM_dom_sf"/>
</dbReference>
<keyword evidence="4" id="KW-1133">Transmembrane helix</keyword>
<feature type="transmembrane region" description="Helical" evidence="4">
    <location>
        <begin position="134"/>
        <end position="152"/>
    </location>
</feature>
<keyword evidence="8" id="KW-1185">Reference proteome</keyword>
<dbReference type="AlphaFoldDB" id="A0A3M7PQR9"/>
<evidence type="ECO:0000259" key="5">
    <source>
        <dbReference type="Pfam" id="PF00689"/>
    </source>
</evidence>
<dbReference type="GO" id="GO:0012505">
    <property type="term" value="C:endomembrane system"/>
    <property type="evidence" value="ECO:0007669"/>
    <property type="project" value="UniProtKB-SubCell"/>
</dbReference>
<dbReference type="NCBIfam" id="TIGR01494">
    <property type="entry name" value="ATPase_P-type"/>
    <property type="match status" value="1"/>
</dbReference>
<organism evidence="7 8">
    <name type="scientific">Brachionus plicatilis</name>
    <name type="common">Marine rotifer</name>
    <name type="synonym">Brachionus muelleri</name>
    <dbReference type="NCBI Taxonomy" id="10195"/>
    <lineage>
        <taxon>Eukaryota</taxon>
        <taxon>Metazoa</taxon>
        <taxon>Spiralia</taxon>
        <taxon>Gnathifera</taxon>
        <taxon>Rotifera</taxon>
        <taxon>Eurotatoria</taxon>
        <taxon>Monogononta</taxon>
        <taxon>Pseudotrocha</taxon>
        <taxon>Ploima</taxon>
        <taxon>Brachionidae</taxon>
        <taxon>Brachionus</taxon>
    </lineage>
</organism>
<dbReference type="OrthoDB" id="116380at2759"/>
<dbReference type="GO" id="GO:0005388">
    <property type="term" value="F:P-type calcium transporter activity"/>
    <property type="evidence" value="ECO:0007669"/>
    <property type="project" value="InterPro"/>
</dbReference>
<dbReference type="EC" id="3.6.1.15" evidence="7"/>
<dbReference type="GO" id="GO:0005886">
    <property type="term" value="C:plasma membrane"/>
    <property type="evidence" value="ECO:0007669"/>
    <property type="project" value="TreeGrafter"/>
</dbReference>
<dbReference type="EC" id="3.6.3.8" evidence="7"/>
<evidence type="ECO:0000256" key="2">
    <source>
        <dbReference type="ARBA" id="ARBA00022723"/>
    </source>
</evidence>
<feature type="transmembrane region" description="Helical" evidence="4">
    <location>
        <begin position="172"/>
        <end position="191"/>
    </location>
</feature>
<keyword evidence="4" id="KW-0472">Membrane</keyword>
<dbReference type="PANTHER" id="PTHR24093:SF369">
    <property type="entry name" value="CALCIUM-TRANSPORTING ATPASE"/>
    <property type="match status" value="1"/>
</dbReference>
<dbReference type="Pfam" id="PF00689">
    <property type="entry name" value="Cation_ATPase_C"/>
    <property type="match status" value="1"/>
</dbReference>
<sequence length="348" mass="39124">TNDGPALKKADVGFAMGIQGTDVAKEASDIILTDDNFNSIVKAVMWGRNVYDSIAKFLQFQLTVNVVAVICAFFGACIVGESPLRAVQMLWVNLIMDTLASLALATEPPTEDLLSRKPYGRTKALISRTMMKNIIGHAVYQIIVIFVILFFGPQIFDMDNGIPEDATHFKPTQHFTMIFNSFVLMTLFNEINSRKIHGERNVFKGFFANPIFYSIWIVTLCSQFFIVQFGSYAFACHWLTLEQWAYCILFGVGTLLWGQIVTSIPTRSLPKKIEIGNEVPNISNFTGFDGGSDGNDLRKGQVLWLRGIARLHTQLRVINAFHESMGNYSPITRRQFLINQDSPNLSRK</sequence>
<evidence type="ECO:0000259" key="6">
    <source>
        <dbReference type="Pfam" id="PF12424"/>
    </source>
</evidence>
<dbReference type="GO" id="GO:0016887">
    <property type="term" value="F:ATP hydrolysis activity"/>
    <property type="evidence" value="ECO:0007669"/>
    <property type="project" value="InterPro"/>
</dbReference>
<dbReference type="InterPro" id="IPR006068">
    <property type="entry name" value="ATPase_P-typ_cation-transptr_C"/>
</dbReference>
<evidence type="ECO:0000256" key="1">
    <source>
        <dbReference type="ARBA" id="ARBA00004127"/>
    </source>
</evidence>
<dbReference type="EC" id="3.6.1.3" evidence="7"/>
<protein>
    <submittedName>
        <fullName evidence="7">Plasma membrane calcium-transporting ATPase 2 isoform X4</fullName>
        <ecNumber evidence="7">3.6.1.15</ecNumber>
        <ecNumber evidence="7">3.6.1.3</ecNumber>
        <ecNumber evidence="7">3.6.3.8</ecNumber>
    </submittedName>
</protein>
<keyword evidence="3" id="KW-0460">Magnesium</keyword>
<evidence type="ECO:0000256" key="4">
    <source>
        <dbReference type="SAM" id="Phobius"/>
    </source>
</evidence>
<dbReference type="EMBL" id="REGN01009469">
    <property type="protein sequence ID" value="RNA01095.1"/>
    <property type="molecule type" value="Genomic_DNA"/>
</dbReference>
<evidence type="ECO:0000313" key="8">
    <source>
        <dbReference type="Proteomes" id="UP000276133"/>
    </source>
</evidence>
<dbReference type="InterPro" id="IPR022141">
    <property type="entry name" value="ATP_Ca_trans_C"/>
</dbReference>
<accession>A0A3M7PQR9</accession>
<dbReference type="GO" id="GO:0005524">
    <property type="term" value="F:ATP binding"/>
    <property type="evidence" value="ECO:0007669"/>
    <property type="project" value="InterPro"/>
</dbReference>
<dbReference type="SUPFAM" id="SSF56784">
    <property type="entry name" value="HAD-like"/>
    <property type="match status" value="1"/>
</dbReference>
<dbReference type="FunFam" id="1.20.1110.10:FF:000001">
    <property type="entry name" value="Calcium-transporting ATPase"/>
    <property type="match status" value="1"/>
</dbReference>
<comment type="caution">
    <text evidence="7">The sequence shown here is derived from an EMBL/GenBank/DDBJ whole genome shotgun (WGS) entry which is preliminary data.</text>
</comment>
<feature type="domain" description="Plasma membrane calcium transporting P-type ATPase C-terminal" evidence="6">
    <location>
        <begin position="300"/>
        <end position="334"/>
    </location>
</feature>
<comment type="subcellular location">
    <subcellularLocation>
        <location evidence="1">Endomembrane system</location>
        <topology evidence="1">Multi-pass membrane protein</topology>
    </subcellularLocation>
</comment>
<dbReference type="GO" id="GO:0051480">
    <property type="term" value="P:regulation of cytosolic calcium ion concentration"/>
    <property type="evidence" value="ECO:0007669"/>
    <property type="project" value="TreeGrafter"/>
</dbReference>
<evidence type="ECO:0000313" key="7">
    <source>
        <dbReference type="EMBL" id="RNA01095.1"/>
    </source>
</evidence>
<feature type="non-terminal residue" evidence="7">
    <location>
        <position position="1"/>
    </location>
</feature>
<evidence type="ECO:0000256" key="3">
    <source>
        <dbReference type="ARBA" id="ARBA00022842"/>
    </source>
</evidence>
<feature type="transmembrane region" description="Helical" evidence="4">
    <location>
        <begin position="58"/>
        <end position="79"/>
    </location>
</feature>
<keyword evidence="7" id="KW-0378">Hydrolase</keyword>